<dbReference type="EMBL" id="ML119062">
    <property type="protein sequence ID" value="ROT35083.1"/>
    <property type="molecule type" value="Genomic_DNA"/>
</dbReference>
<evidence type="ECO:0000259" key="8">
    <source>
        <dbReference type="SMART" id="SM00382"/>
    </source>
</evidence>
<evidence type="ECO:0000256" key="4">
    <source>
        <dbReference type="ARBA" id="ARBA00022741"/>
    </source>
</evidence>
<dbReference type="GO" id="GO:0003689">
    <property type="term" value="F:DNA clamp loader activity"/>
    <property type="evidence" value="ECO:0007669"/>
    <property type="project" value="TreeGrafter"/>
</dbReference>
<dbReference type="CDD" id="cd18140">
    <property type="entry name" value="HLD_clamp_RFC"/>
    <property type="match status" value="1"/>
</dbReference>
<dbReference type="GO" id="GO:0031390">
    <property type="term" value="C:Ctf18 RFC-like complex"/>
    <property type="evidence" value="ECO:0007669"/>
    <property type="project" value="TreeGrafter"/>
</dbReference>
<name>A0A3N2PKN8_SODAK</name>
<comment type="similarity">
    <text evidence="2">Belongs to the activator 1 small subunits family.</text>
</comment>
<reference evidence="9 10" key="1">
    <citation type="journal article" date="2018" name="Mol. Ecol.">
        <title>The obligate alkalophilic soda-lake fungus Sodiomyces alkalinus has shifted to a protein diet.</title>
        <authorList>
            <person name="Grum-Grzhimaylo A.A."/>
            <person name="Falkoski D.L."/>
            <person name="van den Heuvel J."/>
            <person name="Valero-Jimenez C.A."/>
            <person name="Min B."/>
            <person name="Choi I.G."/>
            <person name="Lipzen A."/>
            <person name="Daum C.G."/>
            <person name="Aanen D.K."/>
            <person name="Tsang A."/>
            <person name="Henrissat B."/>
            <person name="Bilanenko E.N."/>
            <person name="de Vries R.P."/>
            <person name="van Kan J.A.L."/>
            <person name="Grigoriev I.V."/>
            <person name="Debets A.J.M."/>
        </authorList>
    </citation>
    <scope>NUCLEOTIDE SEQUENCE [LARGE SCALE GENOMIC DNA]</scope>
    <source>
        <strain evidence="9 10">F11</strain>
    </source>
</reference>
<dbReference type="InterPro" id="IPR003593">
    <property type="entry name" value="AAA+_ATPase"/>
</dbReference>
<dbReference type="FunFam" id="3.40.50.300:FF:000129">
    <property type="entry name" value="Replication factor C subunit 5"/>
    <property type="match status" value="1"/>
</dbReference>
<dbReference type="Gene3D" id="1.20.272.10">
    <property type="match status" value="1"/>
</dbReference>
<keyword evidence="5" id="KW-0067">ATP-binding</keyword>
<dbReference type="SUPFAM" id="SSF48019">
    <property type="entry name" value="post-AAA+ oligomerization domain-like"/>
    <property type="match status" value="1"/>
</dbReference>
<organism evidence="9 10">
    <name type="scientific">Sodiomyces alkalinus (strain CBS 110278 / VKM F-3762 / F11)</name>
    <name type="common">Alkaliphilic filamentous fungus</name>
    <dbReference type="NCBI Taxonomy" id="1314773"/>
    <lineage>
        <taxon>Eukaryota</taxon>
        <taxon>Fungi</taxon>
        <taxon>Dikarya</taxon>
        <taxon>Ascomycota</taxon>
        <taxon>Pezizomycotina</taxon>
        <taxon>Sordariomycetes</taxon>
        <taxon>Hypocreomycetidae</taxon>
        <taxon>Glomerellales</taxon>
        <taxon>Plectosphaerellaceae</taxon>
        <taxon>Sodiomyces</taxon>
    </lineage>
</organism>
<dbReference type="InterPro" id="IPR003959">
    <property type="entry name" value="ATPase_AAA_core"/>
</dbReference>
<dbReference type="InterPro" id="IPR027417">
    <property type="entry name" value="P-loop_NTPase"/>
</dbReference>
<accession>A0A3N2PKN8</accession>
<evidence type="ECO:0000313" key="10">
    <source>
        <dbReference type="Proteomes" id="UP000272025"/>
    </source>
</evidence>
<dbReference type="GO" id="GO:0031389">
    <property type="term" value="C:Rad17 RFC-like complex"/>
    <property type="evidence" value="ECO:0007669"/>
    <property type="project" value="TreeGrafter"/>
</dbReference>
<dbReference type="CDD" id="cd00009">
    <property type="entry name" value="AAA"/>
    <property type="match status" value="1"/>
</dbReference>
<comment type="subcellular location">
    <subcellularLocation>
        <location evidence="1">Nucleus</location>
    </subcellularLocation>
</comment>
<dbReference type="FunFam" id="1.20.272.10:FF:000004">
    <property type="entry name" value="Replication factor C subunit 5"/>
    <property type="match status" value="1"/>
</dbReference>
<feature type="domain" description="AAA+ ATPase" evidence="8">
    <location>
        <begin position="155"/>
        <end position="293"/>
    </location>
</feature>
<dbReference type="Pfam" id="PF00004">
    <property type="entry name" value="AAA"/>
    <property type="match status" value="1"/>
</dbReference>
<dbReference type="GO" id="GO:0003677">
    <property type="term" value="F:DNA binding"/>
    <property type="evidence" value="ECO:0007669"/>
    <property type="project" value="InterPro"/>
</dbReference>
<dbReference type="FunFam" id="1.10.8.60:FF:000028">
    <property type="entry name" value="Replication factor C subunit 5"/>
    <property type="match status" value="1"/>
</dbReference>
<dbReference type="InterPro" id="IPR047854">
    <property type="entry name" value="RFC_lid"/>
</dbReference>
<dbReference type="InterPro" id="IPR008921">
    <property type="entry name" value="DNA_pol3_clamp-load_cplx_C"/>
</dbReference>
<dbReference type="GO" id="GO:0006271">
    <property type="term" value="P:DNA strand elongation involved in DNA replication"/>
    <property type="evidence" value="ECO:0007669"/>
    <property type="project" value="UniProtKB-ARBA"/>
</dbReference>
<dbReference type="STRING" id="1314773.A0A3N2PKN8"/>
<evidence type="ECO:0000256" key="3">
    <source>
        <dbReference type="ARBA" id="ARBA00022705"/>
    </source>
</evidence>
<keyword evidence="10" id="KW-1185">Reference proteome</keyword>
<evidence type="ECO:0000256" key="7">
    <source>
        <dbReference type="ARBA" id="ARBA00070184"/>
    </source>
</evidence>
<evidence type="ECO:0000256" key="2">
    <source>
        <dbReference type="ARBA" id="ARBA00005378"/>
    </source>
</evidence>
<evidence type="ECO:0000256" key="1">
    <source>
        <dbReference type="ARBA" id="ARBA00004123"/>
    </source>
</evidence>
<proteinExistence type="inferred from homology"/>
<protein>
    <recommendedName>
        <fullName evidence="7">Replication factor C subunit 3</fullName>
    </recommendedName>
</protein>
<sequence length="470" mass="51706">MRRRGTMQNFFILEFGSRVFAARVAKARTRLAERTESELSPDGTCAFRHLILDHLASDRSTLYQPEFLYIKTNDLTKTTIVMSDFEDDMDVDAPPSKDILFAAEGSKGKRSAANLPVEAEDSLPWVEKYRPSTLDDVSGHQDILATINKFVDTNRLPHLLLYGPPGTGKTSTILALARRIYGPENMRQMVLELNASDDRGIDVVREQIKTFASTKQIFSRATASGGGSTAGYKLIILDEADAMTNTAQMALRRIMEKYTANTRFCVIANYSHKLSPALLSRCTRFRFSPLKEPDIRRLVDKVLEEEKVNIVPDAVDALVRLSKGDMRRALNVLQACHASSTPLRPRDGPKVPEGEIVRETITTETIYTCIAAPPPDAIREIMGALLATSDVVSCLSTINSLKVARGLALADIITALADEISKLEVKPEVMITWLSGLAEIEHRVSGGASEAVQTGAVVGVVRNGVELMSR</sequence>
<dbReference type="AlphaFoldDB" id="A0A3N2PKN8"/>
<dbReference type="Proteomes" id="UP000272025">
    <property type="component" value="Unassembled WGS sequence"/>
</dbReference>
<dbReference type="Pfam" id="PF08542">
    <property type="entry name" value="Rep_fac_C"/>
    <property type="match status" value="1"/>
</dbReference>
<evidence type="ECO:0000313" key="9">
    <source>
        <dbReference type="EMBL" id="ROT35083.1"/>
    </source>
</evidence>
<evidence type="ECO:0000256" key="6">
    <source>
        <dbReference type="ARBA" id="ARBA00023242"/>
    </source>
</evidence>
<evidence type="ECO:0000256" key="5">
    <source>
        <dbReference type="ARBA" id="ARBA00022840"/>
    </source>
</evidence>
<dbReference type="PANTHER" id="PTHR11669">
    <property type="entry name" value="REPLICATION FACTOR C / DNA POLYMERASE III GAMMA-TAU SUBUNIT"/>
    <property type="match status" value="1"/>
</dbReference>
<dbReference type="GeneID" id="39583679"/>
<dbReference type="RefSeq" id="XP_028462889.1">
    <property type="nucleotide sequence ID" value="XM_028615202.1"/>
</dbReference>
<dbReference type="InterPro" id="IPR013748">
    <property type="entry name" value="Rep_factorC_C"/>
</dbReference>
<dbReference type="GO" id="GO:0005524">
    <property type="term" value="F:ATP binding"/>
    <property type="evidence" value="ECO:0007669"/>
    <property type="project" value="UniProtKB-KW"/>
</dbReference>
<keyword evidence="3" id="KW-0235">DNA replication</keyword>
<keyword evidence="4" id="KW-0547">Nucleotide-binding</keyword>
<dbReference type="InterPro" id="IPR050238">
    <property type="entry name" value="DNA_Rep/Repair_Clamp_Loader"/>
</dbReference>
<dbReference type="SUPFAM" id="SSF52540">
    <property type="entry name" value="P-loop containing nucleoside triphosphate hydrolases"/>
    <property type="match status" value="1"/>
</dbReference>
<gene>
    <name evidence="9" type="ORF">SODALDRAFT_382022</name>
</gene>
<dbReference type="SMART" id="SM00382">
    <property type="entry name" value="AAA"/>
    <property type="match status" value="1"/>
</dbReference>
<dbReference type="OrthoDB" id="4199794at2759"/>
<keyword evidence="6" id="KW-0539">Nucleus</keyword>
<dbReference type="GO" id="GO:0016887">
    <property type="term" value="F:ATP hydrolysis activity"/>
    <property type="evidence" value="ECO:0007669"/>
    <property type="project" value="InterPro"/>
</dbReference>
<dbReference type="GO" id="GO:0006281">
    <property type="term" value="P:DNA repair"/>
    <property type="evidence" value="ECO:0007669"/>
    <property type="project" value="TreeGrafter"/>
</dbReference>
<dbReference type="PANTHER" id="PTHR11669:SF9">
    <property type="entry name" value="REPLICATION FACTOR C SUBUNIT 5"/>
    <property type="match status" value="1"/>
</dbReference>
<dbReference type="Gene3D" id="3.40.50.300">
    <property type="entry name" value="P-loop containing nucleotide triphosphate hydrolases"/>
    <property type="match status" value="1"/>
</dbReference>
<dbReference type="GO" id="GO:0005663">
    <property type="term" value="C:DNA replication factor C complex"/>
    <property type="evidence" value="ECO:0007669"/>
    <property type="project" value="TreeGrafter"/>
</dbReference>
<dbReference type="Gene3D" id="1.10.8.60">
    <property type="match status" value="1"/>
</dbReference>
<dbReference type="GO" id="GO:0031391">
    <property type="term" value="C:Elg1 RFC-like complex"/>
    <property type="evidence" value="ECO:0007669"/>
    <property type="project" value="TreeGrafter"/>
</dbReference>